<dbReference type="Gene3D" id="2.30.30.700">
    <property type="entry name" value="SLA1 homology domain 1"/>
    <property type="match status" value="1"/>
</dbReference>
<keyword evidence="2" id="KW-1185">Reference proteome</keyword>
<dbReference type="SUPFAM" id="SSF53474">
    <property type="entry name" value="alpha/beta-Hydrolases"/>
    <property type="match status" value="1"/>
</dbReference>
<dbReference type="Gene3D" id="3.40.50.1820">
    <property type="entry name" value="alpha/beta hydrolase"/>
    <property type="match status" value="1"/>
</dbReference>
<gene>
    <name evidence="1" type="ORF">HNR46_003054</name>
</gene>
<proteinExistence type="predicted"/>
<protein>
    <submittedName>
        <fullName evidence="1">Putative esterase</fullName>
    </submittedName>
</protein>
<dbReference type="EMBL" id="JACHFD010000016">
    <property type="protein sequence ID" value="MBB5352806.1"/>
    <property type="molecule type" value="Genomic_DNA"/>
</dbReference>
<accession>A0A840V6Z2</accession>
<dbReference type="InterPro" id="IPR029058">
    <property type="entry name" value="AB_hydrolase_fold"/>
</dbReference>
<reference evidence="1 2" key="1">
    <citation type="submission" date="2020-08" db="EMBL/GenBank/DDBJ databases">
        <title>Genomic Encyclopedia of Type Strains, Phase IV (KMG-IV): sequencing the most valuable type-strain genomes for metagenomic binning, comparative biology and taxonomic classification.</title>
        <authorList>
            <person name="Goeker M."/>
        </authorList>
    </citation>
    <scope>NUCLEOTIDE SEQUENCE [LARGE SCALE GENOMIC DNA]</scope>
    <source>
        <strain evidence="1 2">YC6886</strain>
    </source>
</reference>
<dbReference type="AlphaFoldDB" id="A0A840V6Z2"/>
<evidence type="ECO:0000313" key="2">
    <source>
        <dbReference type="Proteomes" id="UP000557717"/>
    </source>
</evidence>
<dbReference type="Proteomes" id="UP000557717">
    <property type="component" value="Unassembled WGS sequence"/>
</dbReference>
<comment type="caution">
    <text evidence="1">The sequence shown here is derived from an EMBL/GenBank/DDBJ whole genome shotgun (WGS) entry which is preliminary data.</text>
</comment>
<name>A0A840V6Z2_9BACT</name>
<organism evidence="1 2">
    <name type="scientific">Haloferula luteola</name>
    <dbReference type="NCBI Taxonomy" id="595692"/>
    <lineage>
        <taxon>Bacteria</taxon>
        <taxon>Pseudomonadati</taxon>
        <taxon>Verrucomicrobiota</taxon>
        <taxon>Verrucomicrobiia</taxon>
        <taxon>Verrucomicrobiales</taxon>
        <taxon>Verrucomicrobiaceae</taxon>
        <taxon>Haloferula</taxon>
    </lineage>
</organism>
<sequence>MRISGHVLGATLAMVGFSTLWANDQMRTWTLASGTEVEAEIVAYDEANQEVTLRRPNREEFELKNRDLSTLDRAWVLQWVEKDEEARALLAEVGGTVTEHETHGDYPTVYAVYQPEDAEAAEARPLLMLFHPGGDGRRSIYRYLEAAAKLEITLVSFESFQNTDDDPEEEAALLARFREVLPQVESAVAHDPQQVYMGGMSGGAWRAYHYAAQVDRPWAGILAAGGWLGGPKYRGLPYPSMRVAMMNGDKDVGAKQWLDDDADRLQSVGCEISVHAFEGGHQLAPPSVQEKALRWLLKRELPREDAITEDL</sequence>
<evidence type="ECO:0000313" key="1">
    <source>
        <dbReference type="EMBL" id="MBB5352806.1"/>
    </source>
</evidence>